<dbReference type="InterPro" id="IPR005135">
    <property type="entry name" value="Endo/exonuclease/phosphatase"/>
</dbReference>
<name>E9H052_DAPPU</name>
<sequence length="228" mass="25293">MVTFNKAVQLSSWLVANVLEDIEQTRVMLRRKSGNVSIVMDDINPSIDSVLRGLKLLTDLSIDIVLIQEPYAISGPSPTLANVPPRYAAFHALSSDHAYGATIFLRQTIADSGRVKLMHRAIHSECIEVSSRFGTHRFMSLYLRPSLVNFCDSLNELFTELASPCSIFGIDANAKSLLWNSNRTDPKGVDLESLVLMHKLNFINVNKQHLEFIPGGTSFVDVTLAGDF</sequence>
<evidence type="ECO:0000259" key="1">
    <source>
        <dbReference type="Pfam" id="PF14529"/>
    </source>
</evidence>
<dbReference type="OrthoDB" id="6780406at2759"/>
<gene>
    <name evidence="2" type="ORF">DAPPUDRAFT_323906</name>
</gene>
<evidence type="ECO:0000313" key="2">
    <source>
        <dbReference type="EMBL" id="EFX74931.1"/>
    </source>
</evidence>
<dbReference type="EMBL" id="GL732579">
    <property type="protein sequence ID" value="EFX74931.1"/>
    <property type="molecule type" value="Genomic_DNA"/>
</dbReference>
<proteinExistence type="predicted"/>
<dbReference type="PANTHER" id="PTHR33273:SF2">
    <property type="entry name" value="ENDONUCLEASE_EXONUCLEASE_PHOSPHATASE DOMAIN-CONTAINING PROTEIN"/>
    <property type="match status" value="1"/>
</dbReference>
<feature type="domain" description="Endonuclease/exonuclease/phosphatase" evidence="1">
    <location>
        <begin position="137"/>
        <end position="226"/>
    </location>
</feature>
<organism evidence="2 3">
    <name type="scientific">Daphnia pulex</name>
    <name type="common">Water flea</name>
    <dbReference type="NCBI Taxonomy" id="6669"/>
    <lineage>
        <taxon>Eukaryota</taxon>
        <taxon>Metazoa</taxon>
        <taxon>Ecdysozoa</taxon>
        <taxon>Arthropoda</taxon>
        <taxon>Crustacea</taxon>
        <taxon>Branchiopoda</taxon>
        <taxon>Diplostraca</taxon>
        <taxon>Cladocera</taxon>
        <taxon>Anomopoda</taxon>
        <taxon>Daphniidae</taxon>
        <taxon>Daphnia</taxon>
    </lineage>
</organism>
<dbReference type="Gene3D" id="3.60.10.10">
    <property type="entry name" value="Endonuclease/exonuclease/phosphatase"/>
    <property type="match status" value="1"/>
</dbReference>
<dbReference type="InterPro" id="IPR036691">
    <property type="entry name" value="Endo/exonu/phosph_ase_sf"/>
</dbReference>
<dbReference type="Pfam" id="PF14529">
    <property type="entry name" value="Exo_endo_phos_2"/>
    <property type="match status" value="1"/>
</dbReference>
<dbReference type="HOGENOM" id="CLU_1215864_0_0_1"/>
<evidence type="ECO:0000313" key="3">
    <source>
        <dbReference type="Proteomes" id="UP000000305"/>
    </source>
</evidence>
<dbReference type="Proteomes" id="UP000000305">
    <property type="component" value="Unassembled WGS sequence"/>
</dbReference>
<accession>E9H052</accession>
<keyword evidence="3" id="KW-1185">Reference proteome</keyword>
<dbReference type="PANTHER" id="PTHR33273">
    <property type="entry name" value="DOMAIN-CONTAINING PROTEIN, PUTATIVE-RELATED"/>
    <property type="match status" value="1"/>
</dbReference>
<dbReference type="GO" id="GO:0003824">
    <property type="term" value="F:catalytic activity"/>
    <property type="evidence" value="ECO:0007669"/>
    <property type="project" value="InterPro"/>
</dbReference>
<dbReference type="KEGG" id="dpx:DAPPUDRAFT_323906"/>
<dbReference type="AlphaFoldDB" id="E9H052"/>
<reference evidence="2 3" key="1">
    <citation type="journal article" date="2011" name="Science">
        <title>The ecoresponsive genome of Daphnia pulex.</title>
        <authorList>
            <person name="Colbourne J.K."/>
            <person name="Pfrender M.E."/>
            <person name="Gilbert D."/>
            <person name="Thomas W.K."/>
            <person name="Tucker A."/>
            <person name="Oakley T.H."/>
            <person name="Tokishita S."/>
            <person name="Aerts A."/>
            <person name="Arnold G.J."/>
            <person name="Basu M.K."/>
            <person name="Bauer D.J."/>
            <person name="Caceres C.E."/>
            <person name="Carmel L."/>
            <person name="Casola C."/>
            <person name="Choi J.H."/>
            <person name="Detter J.C."/>
            <person name="Dong Q."/>
            <person name="Dusheyko S."/>
            <person name="Eads B.D."/>
            <person name="Frohlich T."/>
            <person name="Geiler-Samerotte K.A."/>
            <person name="Gerlach D."/>
            <person name="Hatcher P."/>
            <person name="Jogdeo S."/>
            <person name="Krijgsveld J."/>
            <person name="Kriventseva E.V."/>
            <person name="Kultz D."/>
            <person name="Laforsch C."/>
            <person name="Lindquist E."/>
            <person name="Lopez J."/>
            <person name="Manak J.R."/>
            <person name="Muller J."/>
            <person name="Pangilinan J."/>
            <person name="Patwardhan R.P."/>
            <person name="Pitluck S."/>
            <person name="Pritham E.J."/>
            <person name="Rechtsteiner A."/>
            <person name="Rho M."/>
            <person name="Rogozin I.B."/>
            <person name="Sakarya O."/>
            <person name="Salamov A."/>
            <person name="Schaack S."/>
            <person name="Shapiro H."/>
            <person name="Shiga Y."/>
            <person name="Skalitzky C."/>
            <person name="Smith Z."/>
            <person name="Souvorov A."/>
            <person name="Sung W."/>
            <person name="Tang Z."/>
            <person name="Tsuchiya D."/>
            <person name="Tu H."/>
            <person name="Vos H."/>
            <person name="Wang M."/>
            <person name="Wolf Y.I."/>
            <person name="Yamagata H."/>
            <person name="Yamada T."/>
            <person name="Ye Y."/>
            <person name="Shaw J.R."/>
            <person name="Andrews J."/>
            <person name="Crease T.J."/>
            <person name="Tang H."/>
            <person name="Lucas S.M."/>
            <person name="Robertson H.M."/>
            <person name="Bork P."/>
            <person name="Koonin E.V."/>
            <person name="Zdobnov E.M."/>
            <person name="Grigoriev I.V."/>
            <person name="Lynch M."/>
            <person name="Boore J.L."/>
        </authorList>
    </citation>
    <scope>NUCLEOTIDE SEQUENCE [LARGE SCALE GENOMIC DNA]</scope>
</reference>
<protein>
    <recommendedName>
        <fullName evidence="1">Endonuclease/exonuclease/phosphatase domain-containing protein</fullName>
    </recommendedName>
</protein>
<dbReference type="InParanoid" id="E9H052"/>
<dbReference type="SUPFAM" id="SSF56219">
    <property type="entry name" value="DNase I-like"/>
    <property type="match status" value="1"/>
</dbReference>